<dbReference type="Proteomes" id="UP001145021">
    <property type="component" value="Unassembled WGS sequence"/>
</dbReference>
<comment type="similarity">
    <text evidence="1 2">Belongs to the glycosyl hydrolase 37 family.</text>
</comment>
<accession>A0A9W7XQX8</accession>
<sequence>MKYFSHLRKLATAFWAVKLVVSVVSTEAAAAAEEQLFAPPSASVQSLRLPQKRCDHPIYCDGPLLKAVQLAGIFDSDKTFVDMPTRKPVDKVVGEFYKLPANATKSQLTKFVEDNFYPAGSDIVEVELEDWNENPPFLKGITDPVLRGYGMSLHNQWKKLGRKRNTSFLCSGCESSLLPVKNTFIASGDSSSREFRYWNTYYVEIGLLKSGLFKTAKGILQNLLDAVSQYGFVPTGGRIYYTDRTEPPLLALMVKTYFEATNDLDFVLQALPLLKKEHAFWDEHRSVNITYTRKAAGSSLDKRDGVKVVTTKTTTYGPSLFSTAIDTNNNSGTGDSYLRPESYSTDYALSRTAQSGPQLFSTALSNGALYAASEAGTVPSVQYANRSVATVGPSLFSTALRRRTLEIPSDNPFAAFSEDQLNVLSVANINNTVAVNLNSILYQVEMIIANFTAALSNNSMETEEYLDYKRRAESRRQMLMDLTYNPNTGLFADYHLESGKHADVWSINSLWANWALGDNLPTDGAARALENIADLHKRFPGGLPNTLYNTTLSWDYPHIKSPLQHMAIKSADNSEKNLDSSNESYMAYKGTAVQIAQSTIDTAFCNWYTTGGSIPGVLNAYDYSASSNSSGTNLGAFELDASGNEVTTTDSSSSGDYTWTTGITIWLLDQYKAQNRMPSCPNIKLNLVKKTCKPNGACTNVRLCRRLKRKKSLPHGNYNNKRAVCKRWW</sequence>
<organism evidence="4 5">
    <name type="scientific">Coemansia asiatica</name>
    <dbReference type="NCBI Taxonomy" id="1052880"/>
    <lineage>
        <taxon>Eukaryota</taxon>
        <taxon>Fungi</taxon>
        <taxon>Fungi incertae sedis</taxon>
        <taxon>Zoopagomycota</taxon>
        <taxon>Kickxellomycotina</taxon>
        <taxon>Kickxellomycetes</taxon>
        <taxon>Kickxellales</taxon>
        <taxon>Kickxellaceae</taxon>
        <taxon>Coemansia</taxon>
    </lineage>
</organism>
<reference evidence="4" key="1">
    <citation type="submission" date="2022-07" db="EMBL/GenBank/DDBJ databases">
        <title>Phylogenomic reconstructions and comparative analyses of Kickxellomycotina fungi.</title>
        <authorList>
            <person name="Reynolds N.K."/>
            <person name="Stajich J.E."/>
            <person name="Barry K."/>
            <person name="Grigoriev I.V."/>
            <person name="Crous P."/>
            <person name="Smith M.E."/>
        </authorList>
    </citation>
    <scope>NUCLEOTIDE SEQUENCE</scope>
    <source>
        <strain evidence="4">NBRC 105413</strain>
    </source>
</reference>
<evidence type="ECO:0000313" key="4">
    <source>
        <dbReference type="EMBL" id="KAJ1648278.1"/>
    </source>
</evidence>
<dbReference type="PANTHER" id="PTHR23403:SF1">
    <property type="entry name" value="TREHALASE"/>
    <property type="match status" value="1"/>
</dbReference>
<feature type="chain" id="PRO_5040930962" description="Trehalase" evidence="3">
    <location>
        <begin position="32"/>
        <end position="729"/>
    </location>
</feature>
<dbReference type="InterPro" id="IPR008928">
    <property type="entry name" value="6-hairpin_glycosidase_sf"/>
</dbReference>
<dbReference type="EC" id="3.2.1.28" evidence="2"/>
<keyword evidence="5" id="KW-1185">Reference proteome</keyword>
<dbReference type="Pfam" id="PF01204">
    <property type="entry name" value="Trehalase"/>
    <property type="match status" value="2"/>
</dbReference>
<comment type="catalytic activity">
    <reaction evidence="2">
        <text>alpha,alpha-trehalose + H2O = alpha-D-glucose + beta-D-glucose</text>
        <dbReference type="Rhea" id="RHEA:32675"/>
        <dbReference type="ChEBI" id="CHEBI:15377"/>
        <dbReference type="ChEBI" id="CHEBI:15903"/>
        <dbReference type="ChEBI" id="CHEBI:16551"/>
        <dbReference type="ChEBI" id="CHEBI:17925"/>
        <dbReference type="EC" id="3.2.1.28"/>
    </reaction>
</comment>
<dbReference type="InterPro" id="IPR012341">
    <property type="entry name" value="6hp_glycosidase-like_sf"/>
</dbReference>
<dbReference type="PRINTS" id="PR00744">
    <property type="entry name" value="GLHYDRLASE37"/>
</dbReference>
<feature type="signal peptide" evidence="3">
    <location>
        <begin position="1"/>
        <end position="31"/>
    </location>
</feature>
<name>A0A9W7XQX8_9FUNG</name>
<evidence type="ECO:0000256" key="3">
    <source>
        <dbReference type="SAM" id="SignalP"/>
    </source>
</evidence>
<evidence type="ECO:0000313" key="5">
    <source>
        <dbReference type="Proteomes" id="UP001145021"/>
    </source>
</evidence>
<protein>
    <recommendedName>
        <fullName evidence="2">Trehalase</fullName>
        <ecNumber evidence="2">3.2.1.28</ecNumber>
    </recommendedName>
    <alternativeName>
        <fullName evidence="2">Alpha-trehalose glucohydrolase</fullName>
    </alternativeName>
</protein>
<dbReference type="SUPFAM" id="SSF48208">
    <property type="entry name" value="Six-hairpin glycosidases"/>
    <property type="match status" value="1"/>
</dbReference>
<keyword evidence="2" id="KW-0326">Glycosidase</keyword>
<dbReference type="EMBL" id="JANBOH010000008">
    <property type="protein sequence ID" value="KAJ1648278.1"/>
    <property type="molecule type" value="Genomic_DNA"/>
</dbReference>
<proteinExistence type="inferred from homology"/>
<evidence type="ECO:0000256" key="2">
    <source>
        <dbReference type="RuleBase" id="RU361180"/>
    </source>
</evidence>
<keyword evidence="3" id="KW-0732">Signal</keyword>
<keyword evidence="2" id="KW-0378">Hydrolase</keyword>
<dbReference type="Gene3D" id="1.50.10.10">
    <property type="match status" value="1"/>
</dbReference>
<evidence type="ECO:0000256" key="1">
    <source>
        <dbReference type="ARBA" id="ARBA00005615"/>
    </source>
</evidence>
<dbReference type="PANTHER" id="PTHR23403">
    <property type="entry name" value="TREHALASE"/>
    <property type="match status" value="1"/>
</dbReference>
<dbReference type="GO" id="GO:0005993">
    <property type="term" value="P:trehalose catabolic process"/>
    <property type="evidence" value="ECO:0007669"/>
    <property type="project" value="TreeGrafter"/>
</dbReference>
<comment type="caution">
    <text evidence="4">The sequence shown here is derived from an EMBL/GenBank/DDBJ whole genome shotgun (WGS) entry which is preliminary data.</text>
</comment>
<dbReference type="GO" id="GO:0004555">
    <property type="term" value="F:alpha,alpha-trehalase activity"/>
    <property type="evidence" value="ECO:0007669"/>
    <property type="project" value="UniProtKB-EC"/>
</dbReference>
<dbReference type="AlphaFoldDB" id="A0A9W7XQX8"/>
<dbReference type="InterPro" id="IPR001661">
    <property type="entry name" value="Glyco_hydro_37"/>
</dbReference>
<gene>
    <name evidence="4" type="ORF">LPJ64_000434</name>
</gene>